<accession>A0ABS4V2K9</accession>
<feature type="signal peptide" evidence="2">
    <location>
        <begin position="1"/>
        <end position="45"/>
    </location>
</feature>
<organism evidence="3 4">
    <name type="scientific">Streptomyces clavifer</name>
    <dbReference type="NCBI Taxonomy" id="68188"/>
    <lineage>
        <taxon>Bacteria</taxon>
        <taxon>Bacillati</taxon>
        <taxon>Actinomycetota</taxon>
        <taxon>Actinomycetes</taxon>
        <taxon>Kitasatosporales</taxon>
        <taxon>Streptomycetaceae</taxon>
        <taxon>Streptomyces</taxon>
    </lineage>
</organism>
<keyword evidence="1 3" id="KW-0378">Hydrolase</keyword>
<protein>
    <recommendedName>
        <fullName evidence="1">Chitosanase</fullName>
        <ecNumber evidence="1">3.2.1.132</ecNumber>
    </recommendedName>
</protein>
<dbReference type="Gene3D" id="1.20.141.10">
    <property type="entry name" value="Chitosanase, subunit A, domain 1"/>
    <property type="match status" value="1"/>
</dbReference>
<dbReference type="CDD" id="cd00978">
    <property type="entry name" value="chitosanase_GH46"/>
    <property type="match status" value="1"/>
</dbReference>
<dbReference type="PROSITE" id="PS60000">
    <property type="entry name" value="CHITOSANASE_46_80"/>
    <property type="match status" value="1"/>
</dbReference>
<feature type="chain" id="PRO_5047172649" description="Chitosanase" evidence="2">
    <location>
        <begin position="46"/>
        <end position="289"/>
    </location>
</feature>
<evidence type="ECO:0000313" key="4">
    <source>
        <dbReference type="Proteomes" id="UP001519311"/>
    </source>
</evidence>
<dbReference type="Pfam" id="PF01374">
    <property type="entry name" value="Glyco_hydro_46"/>
    <property type="match status" value="1"/>
</dbReference>
<sequence>MPRTLQPYGARRAPAPAWQAWRVKPLRLALAATVALALTGCSASASGSPERSLDDPAKKDIAMRLVSSAENSSLDWKAQYGYIEDIGDGRGYTAGIIGFCSGTGDMLKVVERYAKARPGNALARFRPALRAVEGSDSHEGLGAAFTAAWTKAAGDRAFRAAQDAERDEAYFDPAVARGEADGLSSLGQFIYYDAYVMHGYADAKGSVGFRTMRAEALAAADPPSEGGDEEAYLNAFLDARVAAIRKEPSHSDTSRVETAQRVFVREGRLQLETPLVWRVYGESFRISGG</sequence>
<dbReference type="InterPro" id="IPR023346">
    <property type="entry name" value="Lysozyme-like_dom_sf"/>
</dbReference>
<dbReference type="Gene3D" id="3.30.386.10">
    <property type="entry name" value="Chitosanase, subunit A, domain 2"/>
    <property type="match status" value="1"/>
</dbReference>
<keyword evidence="2" id="KW-0732">Signal</keyword>
<reference evidence="3 4" key="1">
    <citation type="submission" date="2021-03" db="EMBL/GenBank/DDBJ databases">
        <title>Sequencing the genomes of 1000 actinobacteria strains.</title>
        <authorList>
            <person name="Klenk H.-P."/>
        </authorList>
    </citation>
    <scope>NUCLEOTIDE SEQUENCE [LARGE SCALE GENOMIC DNA]</scope>
    <source>
        <strain evidence="3 4">DSM 40843</strain>
    </source>
</reference>
<dbReference type="EMBL" id="JAGINS010000001">
    <property type="protein sequence ID" value="MBP2358126.1"/>
    <property type="molecule type" value="Genomic_DNA"/>
</dbReference>
<comment type="similarity">
    <text evidence="1">Belongs to the glycosyl hydrolase 46 family.</text>
</comment>
<dbReference type="EC" id="3.2.1.132" evidence="1"/>
<dbReference type="PIRSF" id="PIRSF036551">
    <property type="entry name" value="Chitosanase"/>
    <property type="match status" value="1"/>
</dbReference>
<comment type="function">
    <text evidence="1">Aids in the defense against invading fungal pathogens by degrading their cell wall chitosan.</text>
</comment>
<keyword evidence="1 3" id="KW-0326">Glycosidase</keyword>
<dbReference type="InterPro" id="IPR023099">
    <property type="entry name" value="Glyco_hydro_46_N"/>
</dbReference>
<evidence type="ECO:0000313" key="3">
    <source>
        <dbReference type="EMBL" id="MBP2358126.1"/>
    </source>
</evidence>
<keyword evidence="1" id="KW-0964">Secreted</keyword>
<dbReference type="Proteomes" id="UP001519311">
    <property type="component" value="Unassembled WGS sequence"/>
</dbReference>
<proteinExistence type="inferred from homology"/>
<dbReference type="GO" id="GO:0016977">
    <property type="term" value="F:chitosanase activity"/>
    <property type="evidence" value="ECO:0007669"/>
    <property type="project" value="UniProtKB-EC"/>
</dbReference>
<comment type="caution">
    <text evidence="3">The sequence shown here is derived from an EMBL/GenBank/DDBJ whole genome shotgun (WGS) entry which is preliminary data.</text>
</comment>
<keyword evidence="4" id="KW-1185">Reference proteome</keyword>
<dbReference type="SUPFAM" id="SSF53955">
    <property type="entry name" value="Lysozyme-like"/>
    <property type="match status" value="1"/>
</dbReference>
<dbReference type="InterPro" id="IPR000400">
    <property type="entry name" value="Glyco_hydro_46"/>
</dbReference>
<comment type="subcellular location">
    <subcellularLocation>
        <location evidence="1">Secreted</location>
    </subcellularLocation>
</comment>
<evidence type="ECO:0000256" key="2">
    <source>
        <dbReference type="SAM" id="SignalP"/>
    </source>
</evidence>
<gene>
    <name evidence="3" type="ORF">JOF59_000526</name>
</gene>
<comment type="catalytic activity">
    <reaction evidence="1">
        <text>Endohydrolysis of beta-(1-&gt;4)-linkages between D-glucosamine residues in a partly acetylated chitosan.</text>
        <dbReference type="EC" id="3.2.1.132"/>
    </reaction>
</comment>
<evidence type="ECO:0000256" key="1">
    <source>
        <dbReference type="PIRNR" id="PIRNR036551"/>
    </source>
</evidence>
<name>A0ABS4V2K9_9ACTN</name>